<dbReference type="InterPro" id="IPR003660">
    <property type="entry name" value="HAMP_dom"/>
</dbReference>
<proteinExistence type="predicted"/>
<evidence type="ECO:0000256" key="2">
    <source>
        <dbReference type="ARBA" id="ARBA00004429"/>
    </source>
</evidence>
<dbReference type="EC" id="2.7.13.3" evidence="14"/>
<dbReference type="InterPro" id="IPR003594">
    <property type="entry name" value="HATPase_dom"/>
</dbReference>
<evidence type="ECO:0000256" key="4">
    <source>
        <dbReference type="ARBA" id="ARBA00022519"/>
    </source>
</evidence>
<evidence type="ECO:0000259" key="16">
    <source>
        <dbReference type="PROSITE" id="PS50109"/>
    </source>
</evidence>
<dbReference type="Pfam" id="PF02518">
    <property type="entry name" value="HATPase_c"/>
    <property type="match status" value="1"/>
</dbReference>
<dbReference type="InterPro" id="IPR029095">
    <property type="entry name" value="NarX-like_N"/>
</dbReference>
<dbReference type="InterPro" id="IPR050482">
    <property type="entry name" value="Sensor_HK_TwoCompSys"/>
</dbReference>
<keyword evidence="7 15" id="KW-0812">Transmembrane</keyword>
<evidence type="ECO:0000256" key="9">
    <source>
        <dbReference type="ARBA" id="ARBA00022777"/>
    </source>
</evidence>
<keyword evidence="5" id="KW-0597">Phosphoprotein</keyword>
<feature type="domain" description="HAMP" evidence="17">
    <location>
        <begin position="202"/>
        <end position="254"/>
    </location>
</feature>
<dbReference type="InterPro" id="IPR016380">
    <property type="entry name" value="Sig_transdc_His_kin_NarX/NarQ"/>
</dbReference>
<dbReference type="GO" id="GO:0016301">
    <property type="term" value="F:kinase activity"/>
    <property type="evidence" value="ECO:0007669"/>
    <property type="project" value="UniProtKB-KW"/>
</dbReference>
<evidence type="ECO:0000256" key="5">
    <source>
        <dbReference type="ARBA" id="ARBA00022553"/>
    </source>
</evidence>
<dbReference type="Pfam" id="PF00672">
    <property type="entry name" value="HAMP"/>
    <property type="match status" value="1"/>
</dbReference>
<dbReference type="CDD" id="cd16917">
    <property type="entry name" value="HATPase_UhpB-NarQ-NarX-like"/>
    <property type="match status" value="1"/>
</dbReference>
<dbReference type="Gene3D" id="1.20.120.960">
    <property type="entry name" value="Histidine kinase NarX, sensor domain"/>
    <property type="match status" value="1"/>
</dbReference>
<evidence type="ECO:0000256" key="1">
    <source>
        <dbReference type="ARBA" id="ARBA00000085"/>
    </source>
</evidence>
<keyword evidence="4 14" id="KW-0997">Cell inner membrane</keyword>
<comment type="catalytic activity">
    <reaction evidence="1 14">
        <text>ATP + protein L-histidine = ADP + protein N-phospho-L-histidine.</text>
        <dbReference type="EC" id="2.7.13.3"/>
    </reaction>
</comment>
<dbReference type="Proteomes" id="UP001157186">
    <property type="component" value="Unassembled WGS sequence"/>
</dbReference>
<keyword evidence="9 14" id="KW-0418">Kinase</keyword>
<evidence type="ECO:0000256" key="8">
    <source>
        <dbReference type="ARBA" id="ARBA00022741"/>
    </source>
</evidence>
<dbReference type="Pfam" id="PF07730">
    <property type="entry name" value="HisKA_3"/>
    <property type="match status" value="1"/>
</dbReference>
<keyword evidence="12 14" id="KW-0902">Two-component regulatory system</keyword>
<evidence type="ECO:0000256" key="12">
    <source>
        <dbReference type="ARBA" id="ARBA00023012"/>
    </source>
</evidence>
<dbReference type="EMBL" id="BSST01000001">
    <property type="protein sequence ID" value="GLX77411.1"/>
    <property type="molecule type" value="Genomic_DNA"/>
</dbReference>
<dbReference type="PIRSF" id="PIRSF003167">
    <property type="entry name" value="STHK_NarX/NarQ"/>
    <property type="match status" value="1"/>
</dbReference>
<dbReference type="PROSITE" id="PS50885">
    <property type="entry name" value="HAMP"/>
    <property type="match status" value="1"/>
</dbReference>
<dbReference type="InterPro" id="IPR036890">
    <property type="entry name" value="HATPase_C_sf"/>
</dbReference>
<evidence type="ECO:0000256" key="10">
    <source>
        <dbReference type="ARBA" id="ARBA00022840"/>
    </source>
</evidence>
<keyword evidence="3 14" id="KW-1003">Cell membrane</keyword>
<keyword evidence="11 15" id="KW-1133">Transmembrane helix</keyword>
<evidence type="ECO:0000256" key="7">
    <source>
        <dbReference type="ARBA" id="ARBA00022692"/>
    </source>
</evidence>
<dbReference type="InterPro" id="IPR005467">
    <property type="entry name" value="His_kinase_dom"/>
</dbReference>
<dbReference type="RefSeq" id="WP_284243263.1">
    <property type="nucleotide sequence ID" value="NZ_BSST01000001.1"/>
</dbReference>
<comment type="subcellular location">
    <subcellularLocation>
        <location evidence="2">Cell inner membrane</location>
        <topology evidence="2">Multi-pass membrane protein</topology>
    </subcellularLocation>
</comment>
<keyword evidence="10 14" id="KW-0067">ATP-binding</keyword>
<evidence type="ECO:0000313" key="18">
    <source>
        <dbReference type="EMBL" id="GLX77411.1"/>
    </source>
</evidence>
<keyword evidence="19" id="KW-1185">Reference proteome</keyword>
<dbReference type="PANTHER" id="PTHR24421:SF10">
    <property type="entry name" value="NITRATE_NITRITE SENSOR PROTEIN NARQ"/>
    <property type="match status" value="1"/>
</dbReference>
<dbReference type="InterPro" id="IPR042295">
    <property type="entry name" value="NarX-like_N_sf"/>
</dbReference>
<evidence type="ECO:0000259" key="17">
    <source>
        <dbReference type="PROSITE" id="PS50885"/>
    </source>
</evidence>
<accession>A0ABQ6GNG0</accession>
<dbReference type="PANTHER" id="PTHR24421">
    <property type="entry name" value="NITRATE/NITRITE SENSOR PROTEIN NARX-RELATED"/>
    <property type="match status" value="1"/>
</dbReference>
<reference evidence="18 19" key="1">
    <citation type="submission" date="2023-03" db="EMBL/GenBank/DDBJ databases">
        <title>Draft genome sequence of Thalassotalea insulae KCTC 62186T.</title>
        <authorList>
            <person name="Sawabe T."/>
        </authorList>
    </citation>
    <scope>NUCLEOTIDE SEQUENCE [LARGE SCALE GENOMIC DNA]</scope>
    <source>
        <strain evidence="18 19">KCTC 62186</strain>
    </source>
</reference>
<dbReference type="Gene3D" id="3.30.565.10">
    <property type="entry name" value="Histidine kinase-like ATPase, C-terminal domain"/>
    <property type="match status" value="1"/>
</dbReference>
<comment type="caution">
    <text evidence="18">The sequence shown here is derived from an EMBL/GenBank/DDBJ whole genome shotgun (WGS) entry which is preliminary data.</text>
</comment>
<evidence type="ECO:0000313" key="19">
    <source>
        <dbReference type="Proteomes" id="UP001157186"/>
    </source>
</evidence>
<dbReference type="PROSITE" id="PS50109">
    <property type="entry name" value="HIS_KIN"/>
    <property type="match status" value="1"/>
</dbReference>
<keyword evidence="6 14" id="KW-0808">Transferase</keyword>
<dbReference type="CDD" id="cd06225">
    <property type="entry name" value="HAMP"/>
    <property type="match status" value="1"/>
</dbReference>
<evidence type="ECO:0000256" key="11">
    <source>
        <dbReference type="ARBA" id="ARBA00022989"/>
    </source>
</evidence>
<feature type="transmembrane region" description="Helical" evidence="15">
    <location>
        <begin position="13"/>
        <end position="38"/>
    </location>
</feature>
<dbReference type="Pfam" id="PF13675">
    <property type="entry name" value="PilJ"/>
    <property type="match status" value="1"/>
</dbReference>
<feature type="domain" description="Histidine kinase" evidence="16">
    <location>
        <begin position="423"/>
        <end position="622"/>
    </location>
</feature>
<dbReference type="Gene3D" id="6.10.340.10">
    <property type="match status" value="1"/>
</dbReference>
<dbReference type="SUPFAM" id="SSF55874">
    <property type="entry name" value="ATPase domain of HSP90 chaperone/DNA topoisomerase II/histidine kinase"/>
    <property type="match status" value="1"/>
</dbReference>
<evidence type="ECO:0000256" key="3">
    <source>
        <dbReference type="ARBA" id="ARBA00022475"/>
    </source>
</evidence>
<dbReference type="InterPro" id="IPR011712">
    <property type="entry name" value="Sig_transdc_His_kin_sub3_dim/P"/>
</dbReference>
<evidence type="ECO:0000256" key="6">
    <source>
        <dbReference type="ARBA" id="ARBA00022679"/>
    </source>
</evidence>
<name>A0ABQ6GNG0_9GAMM</name>
<evidence type="ECO:0000256" key="14">
    <source>
        <dbReference type="PIRNR" id="PIRNR003167"/>
    </source>
</evidence>
<keyword evidence="8 14" id="KW-0547">Nucleotide-binding</keyword>
<organism evidence="18 19">
    <name type="scientific">Thalassotalea insulae</name>
    <dbReference type="NCBI Taxonomy" id="2056778"/>
    <lineage>
        <taxon>Bacteria</taxon>
        <taxon>Pseudomonadati</taxon>
        <taxon>Pseudomonadota</taxon>
        <taxon>Gammaproteobacteria</taxon>
        <taxon>Alteromonadales</taxon>
        <taxon>Colwelliaceae</taxon>
        <taxon>Thalassotalea</taxon>
    </lineage>
</organism>
<feature type="transmembrane region" description="Helical" evidence="15">
    <location>
        <begin position="176"/>
        <end position="197"/>
    </location>
</feature>
<protein>
    <recommendedName>
        <fullName evidence="14">Sensor protein</fullName>
        <ecNumber evidence="14">2.7.13.3</ecNumber>
    </recommendedName>
</protein>
<dbReference type="Gene3D" id="1.20.5.1930">
    <property type="match status" value="1"/>
</dbReference>
<evidence type="ECO:0000256" key="15">
    <source>
        <dbReference type="SAM" id="Phobius"/>
    </source>
</evidence>
<sequence length="630" mass="70997">MKNSIFDRLFNSIIFRIGSMMFLISAISILSMFSSVFISEMADQDALIINHAGSLRKQSYKILANIELLPQISSSSLVKQQQKTKQAIIEFGEKVNAPMMEGNSGALDQMPLKETLDGIRQTWVTKLKPELDLLVEQPQQLTEDKLISINNIIENFVLRLDSLVGLYQQRAENRILLIRMILGISLMVTIFLVVFTMHQISRRIEKPLSELTSSARKIMSGDYTAKTNIQQNDELGLLAETMNKMSIALSQSYGQLENRVAQKTKKLRQTNDTLELLYQTSQLINEPGDSLNLQPITEKLAQITEKKDLDLCLTANNSNQPYEHIITLNKDLPGKCQVGDCEGCLSNNNGVSTSNNQMVMRYPIIKDNINYGVLVCNLDAETPLEAWQHQLFTSITTLIANGLHIRQQNEQSRRITLLNERNVIARELHDSLAQALSYLKFQVSRLQKLRKKSASEEQIEDVVVELKTGLDSAYMQLRELLTTFRLKIDVSGLQQTFLETIQQLNERANGLMEFTLDYQIQNLPLTPNEEIHLMQIAREATQNALKHSKATIVTLSVFADEEKNIHMEITDNGIGIGDDPEKLNHYGLAIIQERSQHLAGDIAIRNLATGGTLVELIFQPAFIKSAATVA</sequence>
<evidence type="ECO:0000256" key="13">
    <source>
        <dbReference type="ARBA" id="ARBA00023136"/>
    </source>
</evidence>
<dbReference type="SMART" id="SM00387">
    <property type="entry name" value="HATPase_c"/>
    <property type="match status" value="1"/>
</dbReference>
<dbReference type="SUPFAM" id="SSF158472">
    <property type="entry name" value="HAMP domain-like"/>
    <property type="match status" value="1"/>
</dbReference>
<keyword evidence="13 14" id="KW-0472">Membrane</keyword>
<gene>
    <name evidence="18" type="primary">narX</name>
    <name evidence="18" type="ORF">tinsulaeT_07510</name>
</gene>
<dbReference type="SMART" id="SM00304">
    <property type="entry name" value="HAMP"/>
    <property type="match status" value="1"/>
</dbReference>